<dbReference type="InterPro" id="IPR036179">
    <property type="entry name" value="Ig-like_dom_sf"/>
</dbReference>
<dbReference type="SMART" id="SM00409">
    <property type="entry name" value="IG"/>
    <property type="match status" value="2"/>
</dbReference>
<keyword evidence="2" id="KW-1185">Reference proteome</keyword>
<dbReference type="InterPro" id="IPR007110">
    <property type="entry name" value="Ig-like_dom"/>
</dbReference>
<name>A0ABM0JET0_APLCA</name>
<protein>
    <submittedName>
        <fullName evidence="3">Muscle M-line assembly protein unc-89</fullName>
    </submittedName>
</protein>
<dbReference type="InterPro" id="IPR013098">
    <property type="entry name" value="Ig_I-set"/>
</dbReference>
<dbReference type="Gene3D" id="2.60.40.10">
    <property type="entry name" value="Immunoglobulins"/>
    <property type="match status" value="2"/>
</dbReference>
<dbReference type="PANTHER" id="PTHR23279">
    <property type="entry name" value="DEFECTIVE PROBOSCIS EXTENSION RESPONSE DPR -RELATED"/>
    <property type="match status" value="1"/>
</dbReference>
<reference evidence="3" key="1">
    <citation type="submission" date="2025-08" db="UniProtKB">
        <authorList>
            <consortium name="RefSeq"/>
        </authorList>
    </citation>
    <scope>IDENTIFICATION</scope>
</reference>
<dbReference type="Proteomes" id="UP000694888">
    <property type="component" value="Unplaced"/>
</dbReference>
<feature type="domain" description="Ig-like" evidence="1">
    <location>
        <begin position="129"/>
        <end position="229"/>
    </location>
</feature>
<evidence type="ECO:0000259" key="1">
    <source>
        <dbReference type="PROSITE" id="PS50835"/>
    </source>
</evidence>
<dbReference type="PROSITE" id="PS50835">
    <property type="entry name" value="IG_LIKE"/>
    <property type="match status" value="2"/>
</dbReference>
<dbReference type="Pfam" id="PF07679">
    <property type="entry name" value="I-set"/>
    <property type="match status" value="1"/>
</dbReference>
<feature type="non-terminal residue" evidence="3">
    <location>
        <position position="253"/>
    </location>
</feature>
<dbReference type="GeneID" id="101854695"/>
<feature type="domain" description="Ig-like" evidence="1">
    <location>
        <begin position="20"/>
        <end position="117"/>
    </location>
</feature>
<gene>
    <name evidence="3" type="primary">LOC101854695</name>
</gene>
<dbReference type="InterPro" id="IPR003599">
    <property type="entry name" value="Ig_sub"/>
</dbReference>
<dbReference type="SMART" id="SM00408">
    <property type="entry name" value="IGc2"/>
    <property type="match status" value="2"/>
</dbReference>
<dbReference type="PANTHER" id="PTHR23279:SF36">
    <property type="entry name" value="DEFECTIVE PROBOSCIS EXTENSION RESPONSE 9, ISOFORM A"/>
    <property type="match status" value="1"/>
</dbReference>
<proteinExistence type="predicted"/>
<dbReference type="InterPro" id="IPR003598">
    <property type="entry name" value="Ig_sub2"/>
</dbReference>
<dbReference type="CDD" id="cd00096">
    <property type="entry name" value="Ig"/>
    <property type="match status" value="1"/>
</dbReference>
<dbReference type="InterPro" id="IPR037448">
    <property type="entry name" value="Zig-8"/>
</dbReference>
<dbReference type="InterPro" id="IPR013106">
    <property type="entry name" value="Ig_V-set"/>
</dbReference>
<sequence>MALSAFSRYVGVIRPSRRKPSFMDNPESVSHEEGDTAVLFCSVLNLGDHTVTWRKLPRSAPLTIGTTSWTRDQRVHAEHVPNSSQWNLVIEKAKIDDAGVYECQISKRKLQLRRAVTLVIRAKPAAQLPRIEISGENVVKSGSVLTLTCNASLVDVSVERISWIKDGEPLRLDSDSRYSIHTSVTLTGRSSGTISSKLEIKATRISDSGGYLCRSTERAQMAGVKVEIQSIFNNKRADLQEAPLDPAAVQVTK</sequence>
<organism evidence="2 3">
    <name type="scientific">Aplysia californica</name>
    <name type="common">California sea hare</name>
    <dbReference type="NCBI Taxonomy" id="6500"/>
    <lineage>
        <taxon>Eukaryota</taxon>
        <taxon>Metazoa</taxon>
        <taxon>Spiralia</taxon>
        <taxon>Lophotrochozoa</taxon>
        <taxon>Mollusca</taxon>
        <taxon>Gastropoda</taxon>
        <taxon>Heterobranchia</taxon>
        <taxon>Euthyneura</taxon>
        <taxon>Tectipleura</taxon>
        <taxon>Aplysiida</taxon>
        <taxon>Aplysioidea</taxon>
        <taxon>Aplysiidae</taxon>
        <taxon>Aplysia</taxon>
    </lineage>
</organism>
<evidence type="ECO:0000313" key="2">
    <source>
        <dbReference type="Proteomes" id="UP000694888"/>
    </source>
</evidence>
<dbReference type="SMART" id="SM00406">
    <property type="entry name" value="IGv"/>
    <property type="match status" value="2"/>
</dbReference>
<dbReference type="RefSeq" id="XP_005092089.2">
    <property type="nucleotide sequence ID" value="XM_005092032.2"/>
</dbReference>
<dbReference type="InterPro" id="IPR013783">
    <property type="entry name" value="Ig-like_fold"/>
</dbReference>
<evidence type="ECO:0000313" key="3">
    <source>
        <dbReference type="RefSeq" id="XP_005092089.2"/>
    </source>
</evidence>
<dbReference type="SUPFAM" id="SSF48726">
    <property type="entry name" value="Immunoglobulin"/>
    <property type="match status" value="2"/>
</dbReference>
<dbReference type="Pfam" id="PF13927">
    <property type="entry name" value="Ig_3"/>
    <property type="match status" value="1"/>
</dbReference>
<accession>A0ABM0JET0</accession>